<dbReference type="PANTHER" id="PTHR47958">
    <property type="entry name" value="ATP-DEPENDENT RNA HELICASE DBP3"/>
    <property type="match status" value="1"/>
</dbReference>
<dbReference type="SMART" id="SM00490">
    <property type="entry name" value="HELICc"/>
    <property type="match status" value="1"/>
</dbReference>
<dbReference type="STRING" id="1157962.A0A250X7V2"/>
<evidence type="ECO:0000256" key="2">
    <source>
        <dbReference type="ARBA" id="ARBA00022741"/>
    </source>
</evidence>
<gene>
    <name evidence="11" type="ORF">CEUSTIGMA_g6439.t1</name>
</gene>
<proteinExistence type="predicted"/>
<dbReference type="GO" id="GO:0005524">
    <property type="term" value="F:ATP binding"/>
    <property type="evidence" value="ECO:0007669"/>
    <property type="project" value="UniProtKB-KW"/>
</dbReference>
<dbReference type="PROSITE" id="PS51192">
    <property type="entry name" value="HELICASE_ATP_BIND_1"/>
    <property type="match status" value="1"/>
</dbReference>
<evidence type="ECO:0000256" key="7">
    <source>
        <dbReference type="SAM" id="MobiDB-lite"/>
    </source>
</evidence>
<dbReference type="InterPro" id="IPR014014">
    <property type="entry name" value="RNA_helicase_DEAD_Q_motif"/>
</dbReference>
<dbReference type="PROSITE" id="PS51195">
    <property type="entry name" value="Q_MOTIF"/>
    <property type="match status" value="1"/>
</dbReference>
<dbReference type="AlphaFoldDB" id="A0A250X7V2"/>
<dbReference type="Pfam" id="PF00270">
    <property type="entry name" value="DEAD"/>
    <property type="match status" value="1"/>
</dbReference>
<dbReference type="Pfam" id="PF00271">
    <property type="entry name" value="Helicase_C"/>
    <property type="match status" value="1"/>
</dbReference>
<keyword evidence="12" id="KW-1185">Reference proteome</keyword>
<dbReference type="InterPro" id="IPR044742">
    <property type="entry name" value="DEAD/DEAH_RhlB"/>
</dbReference>
<evidence type="ECO:0000256" key="5">
    <source>
        <dbReference type="ARBA" id="ARBA00022840"/>
    </source>
</evidence>
<dbReference type="InterPro" id="IPR001650">
    <property type="entry name" value="Helicase_C-like"/>
</dbReference>
<dbReference type="InterPro" id="IPR027417">
    <property type="entry name" value="P-loop_NTPase"/>
</dbReference>
<evidence type="ECO:0000313" key="12">
    <source>
        <dbReference type="Proteomes" id="UP000232323"/>
    </source>
</evidence>
<evidence type="ECO:0000256" key="6">
    <source>
        <dbReference type="PROSITE-ProRule" id="PRU00552"/>
    </source>
</evidence>
<dbReference type="FunFam" id="3.40.50.300:FF:000008">
    <property type="entry name" value="ATP-dependent RNA helicase RhlB"/>
    <property type="match status" value="1"/>
</dbReference>
<evidence type="ECO:0000313" key="11">
    <source>
        <dbReference type="EMBL" id="GAX78999.1"/>
    </source>
</evidence>
<protein>
    <recommendedName>
        <fullName evidence="1">RNA helicase</fullName>
        <ecNumber evidence="1">3.6.4.13</ecNumber>
    </recommendedName>
</protein>
<name>A0A250X7V2_9CHLO</name>
<dbReference type="GO" id="GO:0003724">
    <property type="term" value="F:RNA helicase activity"/>
    <property type="evidence" value="ECO:0007669"/>
    <property type="project" value="UniProtKB-EC"/>
</dbReference>
<reference evidence="11 12" key="1">
    <citation type="submission" date="2017-08" db="EMBL/GenBank/DDBJ databases">
        <title>Acidophilic green algal genome provides insights into adaptation to an acidic environment.</title>
        <authorList>
            <person name="Hirooka S."/>
            <person name="Hirose Y."/>
            <person name="Kanesaki Y."/>
            <person name="Higuchi S."/>
            <person name="Fujiwara T."/>
            <person name="Onuma R."/>
            <person name="Era A."/>
            <person name="Ohbayashi R."/>
            <person name="Uzuka A."/>
            <person name="Nozaki H."/>
            <person name="Yoshikawa H."/>
            <person name="Miyagishima S.Y."/>
        </authorList>
    </citation>
    <scope>NUCLEOTIDE SEQUENCE [LARGE SCALE GENOMIC DNA]</scope>
    <source>
        <strain evidence="11 12">NIES-2499</strain>
    </source>
</reference>
<feature type="compositionally biased region" description="Gly residues" evidence="7">
    <location>
        <begin position="492"/>
        <end position="516"/>
    </location>
</feature>
<feature type="compositionally biased region" description="Polar residues" evidence="7">
    <location>
        <begin position="39"/>
        <end position="49"/>
    </location>
</feature>
<keyword evidence="4" id="KW-0347">Helicase</keyword>
<dbReference type="SMART" id="SM00487">
    <property type="entry name" value="DEXDc"/>
    <property type="match status" value="1"/>
</dbReference>
<evidence type="ECO:0000256" key="3">
    <source>
        <dbReference type="ARBA" id="ARBA00022801"/>
    </source>
</evidence>
<feature type="region of interest" description="Disordered" evidence="7">
    <location>
        <begin position="492"/>
        <end position="522"/>
    </location>
</feature>
<dbReference type="CDD" id="cd00268">
    <property type="entry name" value="DEADc"/>
    <property type="match status" value="1"/>
</dbReference>
<feature type="compositionally biased region" description="Basic and acidic residues" evidence="7">
    <location>
        <begin position="7"/>
        <end position="26"/>
    </location>
</feature>
<keyword evidence="5" id="KW-0067">ATP-binding</keyword>
<comment type="caution">
    <text evidence="11">The sequence shown here is derived from an EMBL/GenBank/DDBJ whole genome shotgun (WGS) entry which is preliminary data.</text>
</comment>
<feature type="domain" description="Helicase ATP-binding" evidence="8">
    <location>
        <begin position="122"/>
        <end position="310"/>
    </location>
</feature>
<evidence type="ECO:0000259" key="10">
    <source>
        <dbReference type="PROSITE" id="PS51195"/>
    </source>
</evidence>
<dbReference type="Gene3D" id="3.40.50.300">
    <property type="entry name" value="P-loop containing nucleotide triphosphate hydrolases"/>
    <property type="match status" value="2"/>
</dbReference>
<dbReference type="PROSITE" id="PS51194">
    <property type="entry name" value="HELICASE_CTER"/>
    <property type="match status" value="1"/>
</dbReference>
<dbReference type="GO" id="GO:0016787">
    <property type="term" value="F:hydrolase activity"/>
    <property type="evidence" value="ECO:0007669"/>
    <property type="project" value="UniProtKB-KW"/>
</dbReference>
<accession>A0A250X7V2</accession>
<dbReference type="Proteomes" id="UP000232323">
    <property type="component" value="Unassembled WGS sequence"/>
</dbReference>
<evidence type="ECO:0000259" key="9">
    <source>
        <dbReference type="PROSITE" id="PS51194"/>
    </source>
</evidence>
<feature type="short sequence motif" description="Q motif" evidence="6">
    <location>
        <begin position="91"/>
        <end position="119"/>
    </location>
</feature>
<evidence type="ECO:0000256" key="1">
    <source>
        <dbReference type="ARBA" id="ARBA00012552"/>
    </source>
</evidence>
<dbReference type="InterPro" id="IPR011545">
    <property type="entry name" value="DEAD/DEAH_box_helicase_dom"/>
</dbReference>
<dbReference type="EC" id="3.6.4.13" evidence="1"/>
<keyword evidence="3" id="KW-0378">Hydrolase</keyword>
<evidence type="ECO:0000256" key="4">
    <source>
        <dbReference type="ARBA" id="ARBA00022806"/>
    </source>
</evidence>
<dbReference type="InterPro" id="IPR014001">
    <property type="entry name" value="Helicase_ATP-bd"/>
</dbReference>
<sequence>MPGLLDNTRKMKDTKRKVEQTVEEKSKKQKLGNKKQELTESFNAKQTLSKSEKSTPGPEPAAAEKLTADEYRKQHDITIKSYGHGSPPVYQTFEEAPFPAPLKSALLAAGFAAPSPIQAQSWPLALTGRDILATAKTGSGKTCGYLLPSIANYMSANAGKPVNLRPSMKGSPSILVMSPTRELAMQIHQQATTFAKAAGLRSVAVYGGAPKGPQIRDLKMGAQIVIATPGRLNDLLVFECQDGSVVMNLDNTNVLVLDEADRMCDMGFEEDIKKIVAQMPATKQTLFFTATWPKAVARVAASILRNPIQISIGSCDELRANKDIKQTVQVTGQSSKRDLLMAMIKKEITPESRCIIFCNKKYICDELENSIWEAGYNVAAIHGDKTQADREWAIAEIRAGRMPLLVATDVAARGLDIKGMDRVINFDFPMNTEDYVHRIGRTGRAGASGTAHTFFTAADAKHAKELVKIMKEAKQVVPSELESMMSSCGGYGASRGNRGQGGGNKWRGGGRGGGANSWGKKW</sequence>
<organism evidence="11 12">
    <name type="scientific">Chlamydomonas eustigma</name>
    <dbReference type="NCBI Taxonomy" id="1157962"/>
    <lineage>
        <taxon>Eukaryota</taxon>
        <taxon>Viridiplantae</taxon>
        <taxon>Chlorophyta</taxon>
        <taxon>core chlorophytes</taxon>
        <taxon>Chlorophyceae</taxon>
        <taxon>CS clade</taxon>
        <taxon>Chlamydomonadales</taxon>
        <taxon>Chlamydomonadaceae</taxon>
        <taxon>Chlamydomonas</taxon>
    </lineage>
</organism>
<keyword evidence="2" id="KW-0547">Nucleotide-binding</keyword>
<dbReference type="OrthoDB" id="196131at2759"/>
<feature type="domain" description="Helicase C-terminal" evidence="9">
    <location>
        <begin position="335"/>
        <end position="485"/>
    </location>
</feature>
<evidence type="ECO:0000259" key="8">
    <source>
        <dbReference type="PROSITE" id="PS51192"/>
    </source>
</evidence>
<feature type="domain" description="DEAD-box RNA helicase Q" evidence="10">
    <location>
        <begin position="91"/>
        <end position="119"/>
    </location>
</feature>
<dbReference type="GO" id="GO:0003676">
    <property type="term" value="F:nucleic acid binding"/>
    <property type="evidence" value="ECO:0007669"/>
    <property type="project" value="InterPro"/>
</dbReference>
<dbReference type="EMBL" id="BEGY01000038">
    <property type="protein sequence ID" value="GAX78999.1"/>
    <property type="molecule type" value="Genomic_DNA"/>
</dbReference>
<dbReference type="CDD" id="cd18787">
    <property type="entry name" value="SF2_C_DEAD"/>
    <property type="match status" value="1"/>
</dbReference>
<feature type="region of interest" description="Disordered" evidence="7">
    <location>
        <begin position="1"/>
        <end position="63"/>
    </location>
</feature>
<dbReference type="SUPFAM" id="SSF52540">
    <property type="entry name" value="P-loop containing nucleoside triphosphate hydrolases"/>
    <property type="match status" value="1"/>
</dbReference>